<comment type="caution">
    <text evidence="2">The sequence shown here is derived from an EMBL/GenBank/DDBJ whole genome shotgun (WGS) entry which is preliminary data.</text>
</comment>
<proteinExistence type="predicted"/>
<accession>A0A9D4PUH3</accession>
<dbReference type="AlphaFoldDB" id="A0A9D4PUH3"/>
<name>A0A9D4PUH3_RHISA</name>
<evidence type="ECO:0000313" key="3">
    <source>
        <dbReference type="Proteomes" id="UP000821837"/>
    </source>
</evidence>
<dbReference type="Proteomes" id="UP000821837">
    <property type="component" value="Unassembled WGS sequence"/>
</dbReference>
<sequence length="248" mass="27782">MDVKYCPRSHLCRCHGDLLDGSGGTLGHRRTKGADRARSEILDDEPVPHEVNEVDTADCGSGHHQNEQPSVNALSSQQTAAQEEFSSFLDQVKSTLCNFFFFVTEEHSLPHAAAEKVFSELQLVLELVLKAYGREVSHAAKTSTTELQQLLGCSFMSNLFHDIRNKYQREQYVQAHFPFTPPEEQILDSTAKYHNVALPKLLTALCEIPDIAARLTIPKSTVNAEGRKARTAHTSVRGDGYHQIYFER</sequence>
<gene>
    <name evidence="2" type="ORF">HPB52_005786</name>
</gene>
<evidence type="ECO:0000313" key="2">
    <source>
        <dbReference type="EMBL" id="KAH7956050.1"/>
    </source>
</evidence>
<protein>
    <submittedName>
        <fullName evidence="2">Uncharacterized protein</fullName>
    </submittedName>
</protein>
<reference evidence="2" key="2">
    <citation type="submission" date="2021-09" db="EMBL/GenBank/DDBJ databases">
        <authorList>
            <person name="Jia N."/>
            <person name="Wang J."/>
            <person name="Shi W."/>
            <person name="Du L."/>
            <person name="Sun Y."/>
            <person name="Zhan W."/>
            <person name="Jiang J."/>
            <person name="Wang Q."/>
            <person name="Zhang B."/>
            <person name="Ji P."/>
            <person name="Sakyi L.B."/>
            <person name="Cui X."/>
            <person name="Yuan T."/>
            <person name="Jiang B."/>
            <person name="Yang W."/>
            <person name="Lam T.T.-Y."/>
            <person name="Chang Q."/>
            <person name="Ding S."/>
            <person name="Wang X."/>
            <person name="Zhu J."/>
            <person name="Ruan X."/>
            <person name="Zhao L."/>
            <person name="Wei J."/>
            <person name="Que T."/>
            <person name="Du C."/>
            <person name="Cheng J."/>
            <person name="Dai P."/>
            <person name="Han X."/>
            <person name="Huang E."/>
            <person name="Gao Y."/>
            <person name="Liu J."/>
            <person name="Shao H."/>
            <person name="Ye R."/>
            <person name="Li L."/>
            <person name="Wei W."/>
            <person name="Wang X."/>
            <person name="Wang C."/>
            <person name="Huo Q."/>
            <person name="Li W."/>
            <person name="Guo W."/>
            <person name="Chen H."/>
            <person name="Chen S."/>
            <person name="Zhou L."/>
            <person name="Zhou L."/>
            <person name="Ni X."/>
            <person name="Tian J."/>
            <person name="Zhou Y."/>
            <person name="Sheng Y."/>
            <person name="Liu T."/>
            <person name="Pan Y."/>
            <person name="Xia L."/>
            <person name="Li J."/>
            <person name="Zhao F."/>
            <person name="Cao W."/>
        </authorList>
    </citation>
    <scope>NUCLEOTIDE SEQUENCE</scope>
    <source>
        <strain evidence="2">Rsan-2018</strain>
        <tissue evidence="2">Larvae</tissue>
    </source>
</reference>
<organism evidence="2 3">
    <name type="scientific">Rhipicephalus sanguineus</name>
    <name type="common">Brown dog tick</name>
    <name type="synonym">Ixodes sanguineus</name>
    <dbReference type="NCBI Taxonomy" id="34632"/>
    <lineage>
        <taxon>Eukaryota</taxon>
        <taxon>Metazoa</taxon>
        <taxon>Ecdysozoa</taxon>
        <taxon>Arthropoda</taxon>
        <taxon>Chelicerata</taxon>
        <taxon>Arachnida</taxon>
        <taxon>Acari</taxon>
        <taxon>Parasitiformes</taxon>
        <taxon>Ixodida</taxon>
        <taxon>Ixodoidea</taxon>
        <taxon>Ixodidae</taxon>
        <taxon>Rhipicephalinae</taxon>
        <taxon>Rhipicephalus</taxon>
        <taxon>Rhipicephalus</taxon>
    </lineage>
</organism>
<evidence type="ECO:0000256" key="1">
    <source>
        <dbReference type="SAM" id="MobiDB-lite"/>
    </source>
</evidence>
<dbReference type="EMBL" id="JABSTV010001250">
    <property type="protein sequence ID" value="KAH7956050.1"/>
    <property type="molecule type" value="Genomic_DNA"/>
</dbReference>
<reference evidence="2" key="1">
    <citation type="journal article" date="2020" name="Cell">
        <title>Large-Scale Comparative Analyses of Tick Genomes Elucidate Their Genetic Diversity and Vector Capacities.</title>
        <authorList>
            <consortium name="Tick Genome and Microbiome Consortium (TIGMIC)"/>
            <person name="Jia N."/>
            <person name="Wang J."/>
            <person name="Shi W."/>
            <person name="Du L."/>
            <person name="Sun Y."/>
            <person name="Zhan W."/>
            <person name="Jiang J.F."/>
            <person name="Wang Q."/>
            <person name="Zhang B."/>
            <person name="Ji P."/>
            <person name="Bell-Sakyi L."/>
            <person name="Cui X.M."/>
            <person name="Yuan T.T."/>
            <person name="Jiang B.G."/>
            <person name="Yang W.F."/>
            <person name="Lam T.T."/>
            <person name="Chang Q.C."/>
            <person name="Ding S.J."/>
            <person name="Wang X.J."/>
            <person name="Zhu J.G."/>
            <person name="Ruan X.D."/>
            <person name="Zhao L."/>
            <person name="Wei J.T."/>
            <person name="Ye R.Z."/>
            <person name="Que T.C."/>
            <person name="Du C.H."/>
            <person name="Zhou Y.H."/>
            <person name="Cheng J.X."/>
            <person name="Dai P.F."/>
            <person name="Guo W.B."/>
            <person name="Han X.H."/>
            <person name="Huang E.J."/>
            <person name="Li L.F."/>
            <person name="Wei W."/>
            <person name="Gao Y.C."/>
            <person name="Liu J.Z."/>
            <person name="Shao H.Z."/>
            <person name="Wang X."/>
            <person name="Wang C.C."/>
            <person name="Yang T.C."/>
            <person name="Huo Q.B."/>
            <person name="Li W."/>
            <person name="Chen H.Y."/>
            <person name="Chen S.E."/>
            <person name="Zhou L.G."/>
            <person name="Ni X.B."/>
            <person name="Tian J.H."/>
            <person name="Sheng Y."/>
            <person name="Liu T."/>
            <person name="Pan Y.S."/>
            <person name="Xia L.Y."/>
            <person name="Li J."/>
            <person name="Zhao F."/>
            <person name="Cao W.C."/>
        </authorList>
    </citation>
    <scope>NUCLEOTIDE SEQUENCE</scope>
    <source>
        <strain evidence="2">Rsan-2018</strain>
    </source>
</reference>
<feature type="region of interest" description="Disordered" evidence="1">
    <location>
        <begin position="52"/>
        <end position="76"/>
    </location>
</feature>
<feature type="compositionally biased region" description="Polar residues" evidence="1">
    <location>
        <begin position="67"/>
        <end position="76"/>
    </location>
</feature>
<keyword evidence="3" id="KW-1185">Reference proteome</keyword>